<reference evidence="1 2" key="1">
    <citation type="submission" date="2016-10" db="EMBL/GenBank/DDBJ databases">
        <authorList>
            <person name="Varghese N."/>
            <person name="Submissions S."/>
        </authorList>
    </citation>
    <scope>NUCLEOTIDE SEQUENCE [LARGE SCALE GENOMIC DNA]</scope>
    <source>
        <strain evidence="1 2">CGMCC 1.10941</strain>
    </source>
</reference>
<keyword evidence="2" id="KW-1185">Reference proteome</keyword>
<sequence length="205" mass="24103">MALNTIVYEKFKNAFEQKCCQLIIEAYQASLTEKVIQLDWNENDISYELFEKMEANSKRVSKFKIHLSPEFRIPKNVSKTKGFSDKLPRIDLKMAHFALKQEFKYFFEAKRLKEKSSDLKRAYINEGMDRYISEKYPIGCMLGYLLEGKTDETIKGINSLLEKDKRNSEILNLASHKLMKSYYESNHSEIGILKHLIFDFKNISN</sequence>
<evidence type="ECO:0000313" key="1">
    <source>
        <dbReference type="EMBL" id="SDL44079.1"/>
    </source>
</evidence>
<dbReference type="EMBL" id="FNHD01000001">
    <property type="protein sequence ID" value="SDL44079.1"/>
    <property type="molecule type" value="Genomic_DNA"/>
</dbReference>
<protein>
    <submittedName>
        <fullName evidence="1">Uncharacterized protein</fullName>
    </submittedName>
</protein>
<accession>A0ABY0QPJ7</accession>
<name>A0ABY0QPJ7_9FLAO</name>
<gene>
    <name evidence="1" type="ORF">SAMN05216273_101176</name>
</gene>
<dbReference type="Proteomes" id="UP000199242">
    <property type="component" value="Unassembled WGS sequence"/>
</dbReference>
<organism evidence="1 2">
    <name type="scientific">Chryseobacterium taihuense</name>
    <dbReference type="NCBI Taxonomy" id="1141221"/>
    <lineage>
        <taxon>Bacteria</taxon>
        <taxon>Pseudomonadati</taxon>
        <taxon>Bacteroidota</taxon>
        <taxon>Flavobacteriia</taxon>
        <taxon>Flavobacteriales</taxon>
        <taxon>Weeksellaceae</taxon>
        <taxon>Chryseobacterium group</taxon>
        <taxon>Chryseobacterium</taxon>
    </lineage>
</organism>
<proteinExistence type="predicted"/>
<evidence type="ECO:0000313" key="2">
    <source>
        <dbReference type="Proteomes" id="UP000199242"/>
    </source>
</evidence>
<comment type="caution">
    <text evidence="1">The sequence shown here is derived from an EMBL/GenBank/DDBJ whole genome shotgun (WGS) entry which is preliminary data.</text>
</comment>